<dbReference type="Pfam" id="PF04032">
    <property type="entry name" value="Rpr2"/>
    <property type="match status" value="1"/>
</dbReference>
<dbReference type="GO" id="GO:0006396">
    <property type="term" value="P:RNA processing"/>
    <property type="evidence" value="ECO:0007669"/>
    <property type="project" value="InterPro"/>
</dbReference>
<dbReference type="Pfam" id="PF01426">
    <property type="entry name" value="BAH"/>
    <property type="match status" value="1"/>
</dbReference>
<feature type="compositionally biased region" description="Basic residues" evidence="1">
    <location>
        <begin position="242"/>
        <end position="253"/>
    </location>
</feature>
<keyword evidence="4" id="KW-1185">Reference proteome</keyword>
<protein>
    <recommendedName>
        <fullName evidence="2">BAH domain-containing protein</fullName>
    </recommendedName>
</protein>
<feature type="region of interest" description="Disordered" evidence="1">
    <location>
        <begin position="138"/>
        <end position="171"/>
    </location>
</feature>
<dbReference type="PANTHER" id="PTHR36072:SF2">
    <property type="entry name" value="OS01G0531000 PROTEIN"/>
    <property type="match status" value="1"/>
</dbReference>
<organism evidence="3 4">
    <name type="scientific">Mikania micrantha</name>
    <name type="common">bitter vine</name>
    <dbReference type="NCBI Taxonomy" id="192012"/>
    <lineage>
        <taxon>Eukaryota</taxon>
        <taxon>Viridiplantae</taxon>
        <taxon>Streptophyta</taxon>
        <taxon>Embryophyta</taxon>
        <taxon>Tracheophyta</taxon>
        <taxon>Spermatophyta</taxon>
        <taxon>Magnoliopsida</taxon>
        <taxon>eudicotyledons</taxon>
        <taxon>Gunneridae</taxon>
        <taxon>Pentapetalae</taxon>
        <taxon>asterids</taxon>
        <taxon>campanulids</taxon>
        <taxon>Asterales</taxon>
        <taxon>Asteraceae</taxon>
        <taxon>Asteroideae</taxon>
        <taxon>Heliantheae alliance</taxon>
        <taxon>Eupatorieae</taxon>
        <taxon>Mikania</taxon>
    </lineage>
</organism>
<feature type="region of interest" description="Disordered" evidence="1">
    <location>
        <begin position="217"/>
        <end position="277"/>
    </location>
</feature>
<reference evidence="3 4" key="1">
    <citation type="submission" date="2019-05" db="EMBL/GenBank/DDBJ databases">
        <title>Mikania micrantha, genome provides insights into the molecular mechanism of rapid growth.</title>
        <authorList>
            <person name="Liu B."/>
        </authorList>
    </citation>
    <scope>NUCLEOTIDE SEQUENCE [LARGE SCALE GENOMIC DNA]</scope>
    <source>
        <strain evidence="3">NLD-2019</strain>
        <tissue evidence="3">Leaf</tissue>
    </source>
</reference>
<dbReference type="OrthoDB" id="1937463at2759"/>
<dbReference type="AlphaFoldDB" id="A0A5N6MVC5"/>
<dbReference type="EMBL" id="SZYD01000014">
    <property type="protein sequence ID" value="KAD4178373.1"/>
    <property type="molecule type" value="Genomic_DNA"/>
</dbReference>
<feature type="domain" description="BAH" evidence="2">
    <location>
        <begin position="419"/>
        <end position="536"/>
    </location>
</feature>
<comment type="caution">
    <text evidence="3">The sequence shown here is derived from an EMBL/GenBank/DDBJ whole genome shotgun (WGS) entry which is preliminary data.</text>
</comment>
<dbReference type="InterPro" id="IPR007175">
    <property type="entry name" value="Rpr2/Snm1/Rpp21"/>
</dbReference>
<proteinExistence type="predicted"/>
<feature type="compositionally biased region" description="Polar residues" evidence="1">
    <location>
        <begin position="142"/>
        <end position="170"/>
    </location>
</feature>
<evidence type="ECO:0000313" key="3">
    <source>
        <dbReference type="EMBL" id="KAD4178373.1"/>
    </source>
</evidence>
<dbReference type="GO" id="GO:0003682">
    <property type="term" value="F:chromatin binding"/>
    <property type="evidence" value="ECO:0007669"/>
    <property type="project" value="InterPro"/>
</dbReference>
<accession>A0A5N6MVC5</accession>
<evidence type="ECO:0000259" key="2">
    <source>
        <dbReference type="PROSITE" id="PS51038"/>
    </source>
</evidence>
<evidence type="ECO:0000256" key="1">
    <source>
        <dbReference type="SAM" id="MobiDB-lite"/>
    </source>
</evidence>
<dbReference type="InterPro" id="IPR043151">
    <property type="entry name" value="BAH_sf"/>
</dbReference>
<feature type="compositionally biased region" description="Polar residues" evidence="1">
    <location>
        <begin position="12"/>
        <end position="21"/>
    </location>
</feature>
<feature type="region of interest" description="Disordered" evidence="1">
    <location>
        <begin position="1"/>
        <end position="32"/>
    </location>
</feature>
<feature type="compositionally biased region" description="Low complexity" evidence="1">
    <location>
        <begin position="226"/>
        <end position="238"/>
    </location>
</feature>
<gene>
    <name evidence="3" type="ORF">E3N88_26964</name>
</gene>
<evidence type="ECO:0000313" key="4">
    <source>
        <dbReference type="Proteomes" id="UP000326396"/>
    </source>
</evidence>
<dbReference type="Gene3D" id="6.20.50.20">
    <property type="match status" value="1"/>
</dbReference>
<dbReference type="PROSITE" id="PS51038">
    <property type="entry name" value="BAH"/>
    <property type="match status" value="1"/>
</dbReference>
<dbReference type="Proteomes" id="UP000326396">
    <property type="component" value="Linkage Group LG4"/>
</dbReference>
<dbReference type="Gene3D" id="2.30.30.490">
    <property type="match status" value="1"/>
</dbReference>
<dbReference type="InterPro" id="IPR001025">
    <property type="entry name" value="BAH_dom"/>
</dbReference>
<sequence>MGKKGSGKKGPATTTGPQMSITMREASTGKKQTNVKSALKLQHIKNLALWASRDASIPSLGAYFGHHLAASSEAFGAPLDRSLFICQRCESILHPDYNCTIRIKKNKKNARHKGKKITNRPQNNTVYTCHFCSHRNMKRGNPINTSQPKVKPSPKSNNLKASNTASSSGMTKDKVIAKDIAAPLGPTSDEPHGGKMDIVELNQALKVKDESFDTLKVKDGSNASGPATPLTATTLTLLESKMKRRNRSGSKKKVTPEAENSPIAEKSSNRRKRKSWTSLKEIAEQNENEKRKKLMDLIIPFSMQRNTAPRPQTGAILHPAHLSPTDVLPVTKMADTPPLFSGDSCASPSPTADANRSPKKRRMIVYEDDVNQVPSSLLDTDDDEEVGSENLKPIGNVVRVSGVGRWKRHHFNGFEADGVCYQLVARVFFLFYEVLILKLSILDISTTQDGRITVTGQRFYRLEFSENEEGEKWESTESRELFYSFDKAEFPADLVMHKCLVHFIPSNKEIPRAKDQPGFIVRKVYDSKYKELTELVDTGYDDCKQHQIDVLLEKTIAKIPQLASTDEASVAYQKSR</sequence>
<dbReference type="PANTHER" id="PTHR36072">
    <property type="entry name" value="OS01G0541600 PROTEIN"/>
    <property type="match status" value="1"/>
</dbReference>
<name>A0A5N6MVC5_9ASTR</name>